<dbReference type="NCBIfam" id="TIGR01169">
    <property type="entry name" value="rplA_bact"/>
    <property type="match status" value="1"/>
</dbReference>
<evidence type="ECO:0000256" key="6">
    <source>
        <dbReference type="ARBA" id="ARBA00022980"/>
    </source>
</evidence>
<dbReference type="Gene3D" id="3.40.50.790">
    <property type="match status" value="1"/>
</dbReference>
<keyword evidence="9" id="KW-0820">tRNA-binding</keyword>
<protein>
    <recommendedName>
        <fullName evidence="8 9">Large ribosomal subunit protein uL1</fullName>
    </recommendedName>
</protein>
<evidence type="ECO:0000256" key="9">
    <source>
        <dbReference type="HAMAP-Rule" id="MF_01318"/>
    </source>
</evidence>
<dbReference type="GO" id="GO:0015934">
    <property type="term" value="C:large ribosomal subunit"/>
    <property type="evidence" value="ECO:0007669"/>
    <property type="project" value="InterPro"/>
</dbReference>
<keyword evidence="7 9" id="KW-0687">Ribonucleoprotein</keyword>
<dbReference type="InterPro" id="IPR028364">
    <property type="entry name" value="Ribosomal_uL1/biogenesis"/>
</dbReference>
<keyword evidence="5 9" id="KW-0694">RNA-binding</keyword>
<keyword evidence="4 9" id="KW-0810">Translation regulation</keyword>
<proteinExistence type="inferred from homology"/>
<dbReference type="Gene3D" id="3.30.190.20">
    <property type="match status" value="1"/>
</dbReference>
<dbReference type="AlphaFoldDB" id="A0A0G0LRZ6"/>
<dbReference type="InterPro" id="IPR016095">
    <property type="entry name" value="Ribosomal_uL1_3-a/b-sand"/>
</dbReference>
<dbReference type="PANTHER" id="PTHR36427">
    <property type="entry name" value="54S RIBOSOMAL PROTEIN L1, MITOCHONDRIAL"/>
    <property type="match status" value="1"/>
</dbReference>
<reference evidence="12 13" key="1">
    <citation type="journal article" date="2015" name="Nature">
        <title>rRNA introns, odd ribosomes, and small enigmatic genomes across a large radiation of phyla.</title>
        <authorList>
            <person name="Brown C.T."/>
            <person name="Hug L.A."/>
            <person name="Thomas B.C."/>
            <person name="Sharon I."/>
            <person name="Castelle C.J."/>
            <person name="Singh A."/>
            <person name="Wilkins M.J."/>
            <person name="Williams K.H."/>
            <person name="Banfield J.F."/>
        </authorList>
    </citation>
    <scope>NUCLEOTIDE SEQUENCE [LARGE SCALE GENOMIC DNA]</scope>
</reference>
<feature type="region of interest" description="Disordered" evidence="11">
    <location>
        <begin position="1"/>
        <end position="75"/>
    </location>
</feature>
<comment type="caution">
    <text evidence="12">The sequence shown here is derived from an EMBL/GenBank/DDBJ whole genome shotgun (WGS) entry which is preliminary data.</text>
</comment>
<feature type="compositionally biased region" description="Basic residues" evidence="11">
    <location>
        <begin position="61"/>
        <end position="75"/>
    </location>
</feature>
<dbReference type="GO" id="GO:0006412">
    <property type="term" value="P:translation"/>
    <property type="evidence" value="ECO:0007669"/>
    <property type="project" value="UniProtKB-UniRule"/>
</dbReference>
<dbReference type="InterPro" id="IPR023674">
    <property type="entry name" value="Ribosomal_uL1-like"/>
</dbReference>
<dbReference type="PANTHER" id="PTHR36427:SF3">
    <property type="entry name" value="LARGE RIBOSOMAL SUBUNIT PROTEIN UL1M"/>
    <property type="match status" value="1"/>
</dbReference>
<evidence type="ECO:0000256" key="3">
    <source>
        <dbReference type="ARBA" id="ARBA00022730"/>
    </source>
</evidence>
<dbReference type="PATRIC" id="fig|1618345.3.peg.638"/>
<evidence type="ECO:0000256" key="10">
    <source>
        <dbReference type="RuleBase" id="RU000659"/>
    </source>
</evidence>
<keyword evidence="3 9" id="KW-0699">rRNA-binding</keyword>
<evidence type="ECO:0000313" key="13">
    <source>
        <dbReference type="Proteomes" id="UP000034207"/>
    </source>
</evidence>
<evidence type="ECO:0000256" key="11">
    <source>
        <dbReference type="SAM" id="MobiDB-lite"/>
    </source>
</evidence>
<dbReference type="InterPro" id="IPR023673">
    <property type="entry name" value="Ribosomal_uL1_CS"/>
</dbReference>
<dbReference type="SUPFAM" id="SSF56808">
    <property type="entry name" value="Ribosomal protein L1"/>
    <property type="match status" value="1"/>
</dbReference>
<dbReference type="GO" id="GO:0019843">
    <property type="term" value="F:rRNA binding"/>
    <property type="evidence" value="ECO:0007669"/>
    <property type="project" value="UniProtKB-UniRule"/>
</dbReference>
<comment type="subunit">
    <text evidence="9">Part of the 50S ribosomal subunit.</text>
</comment>
<dbReference type="EMBL" id="LBVV01000009">
    <property type="protein sequence ID" value="KKQ94683.1"/>
    <property type="molecule type" value="Genomic_DNA"/>
</dbReference>
<dbReference type="GO" id="GO:0003735">
    <property type="term" value="F:structural constituent of ribosome"/>
    <property type="evidence" value="ECO:0007669"/>
    <property type="project" value="InterPro"/>
</dbReference>
<evidence type="ECO:0000256" key="8">
    <source>
        <dbReference type="ARBA" id="ARBA00035241"/>
    </source>
</evidence>
<dbReference type="HAMAP" id="MF_01318_B">
    <property type="entry name" value="Ribosomal_uL1_B"/>
    <property type="match status" value="1"/>
</dbReference>
<dbReference type="CDD" id="cd00403">
    <property type="entry name" value="Ribosomal_L1"/>
    <property type="match status" value="1"/>
</dbReference>
<name>A0A0G0LRZ6_UNCC2</name>
<keyword evidence="2 9" id="KW-0678">Repressor</keyword>
<evidence type="ECO:0000256" key="7">
    <source>
        <dbReference type="ARBA" id="ARBA00023274"/>
    </source>
</evidence>
<sequence>MAEEQAKKQETKSNKQKAEKGKEQEVKKEVKKASKVVEVSKKETVVKAETKKAKTEDKPKKAAKNKLKRSEKKHSRKYREVLNLIEKDKEYKIDEAIELAKKVSISKFDGSLEIHIRLGVNLKSPEQMVRGATVLPNGTGKTQKVVVIASPDKEKEAKEAGADVVGSQDIVEKISKGWTDFDVLIATPDMMGALGKLGKILGPKGLMPNPKTGTVTMNVGSTVKQAKTGRVEFKMDKTGIIHQGVGKLSFDNEKLVQNIKSYFEAILKAKPTTSKGQFVKSISLSPTMGPGIKVDSSSLK</sequence>
<organism evidence="12 13">
    <name type="scientific">candidate division CPR2 bacterium GW2011_GWC2_39_10</name>
    <dbReference type="NCBI Taxonomy" id="1618345"/>
    <lineage>
        <taxon>Bacteria</taxon>
        <taxon>Bacteria division CPR2</taxon>
    </lineage>
</organism>
<evidence type="ECO:0000256" key="2">
    <source>
        <dbReference type="ARBA" id="ARBA00022491"/>
    </source>
</evidence>
<evidence type="ECO:0000256" key="5">
    <source>
        <dbReference type="ARBA" id="ARBA00022884"/>
    </source>
</evidence>
<dbReference type="GO" id="GO:0000049">
    <property type="term" value="F:tRNA binding"/>
    <property type="evidence" value="ECO:0007669"/>
    <property type="project" value="UniProtKB-KW"/>
</dbReference>
<dbReference type="STRING" id="1618345.UT18_C0009G0094"/>
<keyword evidence="6 9" id="KW-0689">Ribosomal protein</keyword>
<evidence type="ECO:0000256" key="1">
    <source>
        <dbReference type="ARBA" id="ARBA00010531"/>
    </source>
</evidence>
<evidence type="ECO:0000256" key="4">
    <source>
        <dbReference type="ARBA" id="ARBA00022845"/>
    </source>
</evidence>
<comment type="similarity">
    <text evidence="1 9 10">Belongs to the universal ribosomal protein uL1 family.</text>
</comment>
<dbReference type="PROSITE" id="PS01199">
    <property type="entry name" value="RIBOSOMAL_L1"/>
    <property type="match status" value="1"/>
</dbReference>
<dbReference type="GO" id="GO:0006417">
    <property type="term" value="P:regulation of translation"/>
    <property type="evidence" value="ECO:0007669"/>
    <property type="project" value="UniProtKB-KW"/>
</dbReference>
<evidence type="ECO:0000313" key="12">
    <source>
        <dbReference type="EMBL" id="KKQ94683.1"/>
    </source>
</evidence>
<comment type="function">
    <text evidence="9">Binds directly to 23S rRNA. The L1 stalk is quite mobile in the ribosome, and is involved in E site tRNA release.</text>
</comment>
<dbReference type="InterPro" id="IPR005878">
    <property type="entry name" value="Ribosom_uL1_bac-type"/>
</dbReference>
<accession>A0A0G0LRZ6</accession>
<feature type="compositionally biased region" description="Basic and acidic residues" evidence="11">
    <location>
        <begin position="38"/>
        <end position="60"/>
    </location>
</feature>
<feature type="compositionally biased region" description="Basic and acidic residues" evidence="11">
    <location>
        <begin position="1"/>
        <end position="32"/>
    </location>
</feature>
<dbReference type="FunFam" id="3.40.50.790:FF:000001">
    <property type="entry name" value="50S ribosomal protein L1"/>
    <property type="match status" value="1"/>
</dbReference>
<gene>
    <name evidence="9" type="primary">rplA</name>
    <name evidence="12" type="ORF">UT18_C0009G0094</name>
</gene>
<dbReference type="Proteomes" id="UP000034207">
    <property type="component" value="Unassembled WGS sequence"/>
</dbReference>
<dbReference type="Pfam" id="PF00687">
    <property type="entry name" value="Ribosomal_L1"/>
    <property type="match status" value="1"/>
</dbReference>
<comment type="function">
    <text evidence="9">Protein L1 is also a translational repressor protein, it controls the translation of the L11 operon by binding to its mRNA.</text>
</comment>